<evidence type="ECO:0000256" key="2">
    <source>
        <dbReference type="SAM" id="MobiDB-lite"/>
    </source>
</evidence>
<accession>L8GTP4</accession>
<feature type="region of interest" description="Disordered" evidence="2">
    <location>
        <begin position="137"/>
        <end position="200"/>
    </location>
</feature>
<evidence type="ECO:0000313" key="4">
    <source>
        <dbReference type="EMBL" id="ELR15491.1"/>
    </source>
</evidence>
<evidence type="ECO:0000313" key="5">
    <source>
        <dbReference type="Proteomes" id="UP000011083"/>
    </source>
</evidence>
<feature type="compositionally biased region" description="Basic and acidic residues" evidence="2">
    <location>
        <begin position="175"/>
        <end position="186"/>
    </location>
</feature>
<protein>
    <submittedName>
        <fullName evidence="4">Uncharacterized protein</fullName>
    </submittedName>
</protein>
<dbReference type="GeneID" id="14916130"/>
<feature type="non-terminal residue" evidence="4">
    <location>
        <position position="619"/>
    </location>
</feature>
<keyword evidence="3" id="KW-1133">Transmembrane helix</keyword>
<dbReference type="VEuPathDB" id="AmoebaDB:ACA1_000590"/>
<dbReference type="Proteomes" id="UP000011083">
    <property type="component" value="Unassembled WGS sequence"/>
</dbReference>
<dbReference type="KEGG" id="acan:ACA1_000590"/>
<dbReference type="STRING" id="1257118.L8GTP4"/>
<dbReference type="PANTHER" id="PTHR10974">
    <property type="entry name" value="FI08016P-RELATED"/>
    <property type="match status" value="1"/>
</dbReference>
<evidence type="ECO:0000256" key="3">
    <source>
        <dbReference type="SAM" id="Phobius"/>
    </source>
</evidence>
<dbReference type="InterPro" id="IPR017850">
    <property type="entry name" value="Alkaline_phosphatase_core_sf"/>
</dbReference>
<dbReference type="OrthoDB" id="16136at2759"/>
<gene>
    <name evidence="4" type="ORF">ACA1_000590</name>
</gene>
<reference evidence="4 5" key="1">
    <citation type="journal article" date="2013" name="Genome Biol.">
        <title>Genome of Acanthamoeba castellanii highlights extensive lateral gene transfer and early evolution of tyrosine kinase signaling.</title>
        <authorList>
            <person name="Clarke M."/>
            <person name="Lohan A.J."/>
            <person name="Liu B."/>
            <person name="Lagkouvardos I."/>
            <person name="Roy S."/>
            <person name="Zafar N."/>
            <person name="Bertelli C."/>
            <person name="Schilde C."/>
            <person name="Kianianmomeni A."/>
            <person name="Burglin T.R."/>
            <person name="Frech C."/>
            <person name="Turcotte B."/>
            <person name="Kopec K.O."/>
            <person name="Synnott J.M."/>
            <person name="Choo C."/>
            <person name="Paponov I."/>
            <person name="Finkler A."/>
            <person name="Soon Heng Tan C."/>
            <person name="Hutchins A.P."/>
            <person name="Weinmeier T."/>
            <person name="Rattei T."/>
            <person name="Chu J.S."/>
            <person name="Gimenez G."/>
            <person name="Irimia M."/>
            <person name="Rigden D.J."/>
            <person name="Fitzpatrick D.A."/>
            <person name="Lorenzo-Morales J."/>
            <person name="Bateman A."/>
            <person name="Chiu C.H."/>
            <person name="Tang P."/>
            <person name="Hegemann P."/>
            <person name="Fromm H."/>
            <person name="Raoult D."/>
            <person name="Greub G."/>
            <person name="Miranda-Saavedra D."/>
            <person name="Chen N."/>
            <person name="Nash P."/>
            <person name="Ginger M.L."/>
            <person name="Horn M."/>
            <person name="Schaap P."/>
            <person name="Caler L."/>
            <person name="Loftus B."/>
        </authorList>
    </citation>
    <scope>NUCLEOTIDE SEQUENCE [LARGE SCALE GENOMIC DNA]</scope>
    <source>
        <strain evidence="4 5">Neff</strain>
    </source>
</reference>
<dbReference type="RefSeq" id="XP_004337504.1">
    <property type="nucleotide sequence ID" value="XM_004337456.1"/>
</dbReference>
<dbReference type="Gene3D" id="3.40.720.10">
    <property type="entry name" value="Alkaline Phosphatase, subunit A"/>
    <property type="match status" value="1"/>
</dbReference>
<dbReference type="Pfam" id="PF02995">
    <property type="entry name" value="DUF229"/>
    <property type="match status" value="1"/>
</dbReference>
<dbReference type="PANTHER" id="PTHR10974:SF1">
    <property type="entry name" value="FI08016P-RELATED"/>
    <property type="match status" value="1"/>
</dbReference>
<dbReference type="EMBL" id="KB008029">
    <property type="protein sequence ID" value="ELR15491.1"/>
    <property type="molecule type" value="Genomic_DNA"/>
</dbReference>
<keyword evidence="3" id="KW-0472">Membrane</keyword>
<evidence type="ECO:0000256" key="1">
    <source>
        <dbReference type="SAM" id="Coils"/>
    </source>
</evidence>
<keyword evidence="5" id="KW-1185">Reference proteome</keyword>
<dbReference type="GO" id="GO:0005615">
    <property type="term" value="C:extracellular space"/>
    <property type="evidence" value="ECO:0007669"/>
    <property type="project" value="TreeGrafter"/>
</dbReference>
<feature type="coiled-coil region" evidence="1">
    <location>
        <begin position="67"/>
        <end position="108"/>
    </location>
</feature>
<dbReference type="SUPFAM" id="SSF53649">
    <property type="entry name" value="Alkaline phosphatase-like"/>
    <property type="match status" value="1"/>
</dbReference>
<sequence length="619" mass="69961">MRHLTSGSRYKLFLKLVVVGVLFFWAVTLFTASPQGADTSRLGALELLSMSSLASASTPTTADDRALHRLEADYARERQERVELQRSIEQLQTKQQDLQGQLDILRQQMPLPEDQVEGAAKPPEIGYTKWAKNYYNTRRDDAGSGPDDSNNKNDNEQQQDNMDSINLSSTGIELPRLKAETEEGEARRKKAQADGLEESEGGQCVLPQALDYKKDFWGGRPFAGCCRGGNCGRYQLRDRGRLLLSKCDEPATISWAKETRTVAPDQLFSLSTIPQVGSLQYVKFKCKELEELVVVPMTNEKAYEQVLARNLSSSSIKPNVVVMMIDAVSRAQFVRAMPKTLQFFQNLNSEPGQRFSVFDFQFFGTLGAYSPPNRYAFFSGYPFVDDQAFFDGSPFPQEQKVLRVNERKGVWMWDVLSEQGYITYSARDMCSKTAAFVYDDFVSRPWTDVHFQEIYCDHRYKMHASSSEHCLSTRYAHQYVLDSGLLFHETYTGVPRFTYLDFAEGHEPSMRIVRTMDNDLVEQLPRYLSDGNTIVVLASDHGIGYGKQHVTKDGPLEERLPALYVIAPNKVLTKESRANLERNTQKLVSGTDVYETVADFVGAAGARPWAHSLLRPMPS</sequence>
<organism evidence="4 5">
    <name type="scientific">Acanthamoeba castellanii (strain ATCC 30010 / Neff)</name>
    <dbReference type="NCBI Taxonomy" id="1257118"/>
    <lineage>
        <taxon>Eukaryota</taxon>
        <taxon>Amoebozoa</taxon>
        <taxon>Discosea</taxon>
        <taxon>Longamoebia</taxon>
        <taxon>Centramoebida</taxon>
        <taxon>Acanthamoebidae</taxon>
        <taxon>Acanthamoeba</taxon>
    </lineage>
</organism>
<name>L8GTP4_ACACF</name>
<dbReference type="AlphaFoldDB" id="L8GTP4"/>
<feature type="transmembrane region" description="Helical" evidence="3">
    <location>
        <begin position="12"/>
        <end position="32"/>
    </location>
</feature>
<keyword evidence="3" id="KW-0812">Transmembrane</keyword>
<dbReference type="InterPro" id="IPR004245">
    <property type="entry name" value="DUF229"/>
</dbReference>
<keyword evidence="1" id="KW-0175">Coiled coil</keyword>
<proteinExistence type="predicted"/>